<protein>
    <recommendedName>
        <fullName evidence="3">DUF6533 domain-containing protein</fullName>
    </recommendedName>
</protein>
<evidence type="ECO:0000313" key="5">
    <source>
        <dbReference type="Proteomes" id="UP000077266"/>
    </source>
</evidence>
<dbReference type="OrthoDB" id="3353364at2759"/>
<organism evidence="4 5">
    <name type="scientific">Exidia glandulosa HHB12029</name>
    <dbReference type="NCBI Taxonomy" id="1314781"/>
    <lineage>
        <taxon>Eukaryota</taxon>
        <taxon>Fungi</taxon>
        <taxon>Dikarya</taxon>
        <taxon>Basidiomycota</taxon>
        <taxon>Agaricomycotina</taxon>
        <taxon>Agaricomycetes</taxon>
        <taxon>Auriculariales</taxon>
        <taxon>Exidiaceae</taxon>
        <taxon>Exidia</taxon>
    </lineage>
</organism>
<feature type="region of interest" description="Disordered" evidence="1">
    <location>
        <begin position="363"/>
        <end position="399"/>
    </location>
</feature>
<dbReference type="InParanoid" id="A0A165IRJ8"/>
<feature type="transmembrane region" description="Helical" evidence="2">
    <location>
        <begin position="157"/>
        <end position="176"/>
    </location>
</feature>
<dbReference type="InterPro" id="IPR045340">
    <property type="entry name" value="DUF6533"/>
</dbReference>
<accession>A0A165IRJ8</accession>
<dbReference type="Proteomes" id="UP000077266">
    <property type="component" value="Unassembled WGS sequence"/>
</dbReference>
<dbReference type="AlphaFoldDB" id="A0A165IRJ8"/>
<keyword evidence="2" id="KW-1133">Transmembrane helix</keyword>
<dbReference type="EMBL" id="KV425984">
    <property type="protein sequence ID" value="KZV93775.1"/>
    <property type="molecule type" value="Genomic_DNA"/>
</dbReference>
<keyword evidence="2" id="KW-0812">Transmembrane</keyword>
<feature type="compositionally biased region" description="Basic and acidic residues" evidence="1">
    <location>
        <begin position="371"/>
        <end position="385"/>
    </location>
</feature>
<feature type="domain" description="DUF6533" evidence="3">
    <location>
        <begin position="45"/>
        <end position="87"/>
    </location>
</feature>
<dbReference type="Pfam" id="PF20151">
    <property type="entry name" value="DUF6533"/>
    <property type="match status" value="1"/>
</dbReference>
<feature type="transmembrane region" description="Helical" evidence="2">
    <location>
        <begin position="201"/>
        <end position="220"/>
    </location>
</feature>
<feature type="region of interest" description="Disordered" evidence="1">
    <location>
        <begin position="324"/>
        <end position="343"/>
    </location>
</feature>
<keyword evidence="5" id="KW-1185">Reference proteome</keyword>
<evidence type="ECO:0000313" key="4">
    <source>
        <dbReference type="EMBL" id="KZV93775.1"/>
    </source>
</evidence>
<feature type="transmembrane region" description="Helical" evidence="2">
    <location>
        <begin position="71"/>
        <end position="93"/>
    </location>
</feature>
<feature type="transmembrane region" description="Helical" evidence="2">
    <location>
        <begin position="42"/>
        <end position="59"/>
    </location>
</feature>
<sequence length="399" mass="45231">MPLEEEISPFNAYARVSTVTKPLLSSSLAHAPMSYVSFVWKHHFLAATVLVYYEWLITLDQEVERIWLAQWNMFTLLWVNVRYLPLFAMIVIASRVRALANRGVRTSLNNTSLSSYMSLSCKRFAVVPTIFLLSGLVVAHIVFLLRTYALYARDRRVLYLLVPIIVAEVGTALWGASTEKHIISNFEGGCFPDSPQRVQGIVMWTVPFLFDLCVCVLTFAKSIKYYKDHEVQLMTLVLRDGLMYFGFIFLCYLANITLYLVFPGDIHDINAPMSGMITMVVTARLILNLRGVVNNKPPSPTYARFTLTGMESVLAAFDGPLDTDERRREAKRTRRAREAAAPSVLERLHIPDAPTFEYELAATDTPTASHHRTEPPVHEEYEMHPIRPPALDIEAPSNV</sequence>
<keyword evidence="2" id="KW-0472">Membrane</keyword>
<name>A0A165IRJ8_EXIGL</name>
<evidence type="ECO:0000256" key="1">
    <source>
        <dbReference type="SAM" id="MobiDB-lite"/>
    </source>
</evidence>
<feature type="transmembrane region" description="Helical" evidence="2">
    <location>
        <begin position="124"/>
        <end position="145"/>
    </location>
</feature>
<proteinExistence type="predicted"/>
<reference evidence="4 5" key="1">
    <citation type="journal article" date="2016" name="Mol. Biol. Evol.">
        <title>Comparative Genomics of Early-Diverging Mushroom-Forming Fungi Provides Insights into the Origins of Lignocellulose Decay Capabilities.</title>
        <authorList>
            <person name="Nagy L.G."/>
            <person name="Riley R."/>
            <person name="Tritt A."/>
            <person name="Adam C."/>
            <person name="Daum C."/>
            <person name="Floudas D."/>
            <person name="Sun H."/>
            <person name="Yadav J.S."/>
            <person name="Pangilinan J."/>
            <person name="Larsson K.H."/>
            <person name="Matsuura K."/>
            <person name="Barry K."/>
            <person name="Labutti K."/>
            <person name="Kuo R."/>
            <person name="Ohm R.A."/>
            <person name="Bhattacharya S.S."/>
            <person name="Shirouzu T."/>
            <person name="Yoshinaga Y."/>
            <person name="Martin F.M."/>
            <person name="Grigoriev I.V."/>
            <person name="Hibbett D.S."/>
        </authorList>
    </citation>
    <scope>NUCLEOTIDE SEQUENCE [LARGE SCALE GENOMIC DNA]</scope>
    <source>
        <strain evidence="4 5">HHB12029</strain>
    </source>
</reference>
<feature type="transmembrane region" description="Helical" evidence="2">
    <location>
        <begin position="241"/>
        <end position="263"/>
    </location>
</feature>
<evidence type="ECO:0000256" key="2">
    <source>
        <dbReference type="SAM" id="Phobius"/>
    </source>
</evidence>
<evidence type="ECO:0000259" key="3">
    <source>
        <dbReference type="Pfam" id="PF20151"/>
    </source>
</evidence>
<gene>
    <name evidence="4" type="ORF">EXIGLDRAFT_835477</name>
</gene>